<proteinExistence type="predicted"/>
<protein>
    <submittedName>
        <fullName evidence="1">Uncharacterized protein</fullName>
    </submittedName>
</protein>
<reference evidence="1 2" key="1">
    <citation type="journal article" date="2006" name="Science">
        <title>Phytophthora genome sequences uncover evolutionary origins and mechanisms of pathogenesis.</title>
        <authorList>
            <person name="Tyler B.M."/>
            <person name="Tripathy S."/>
            <person name="Zhang X."/>
            <person name="Dehal P."/>
            <person name="Jiang R.H."/>
            <person name="Aerts A."/>
            <person name="Arredondo F.D."/>
            <person name="Baxter L."/>
            <person name="Bensasson D."/>
            <person name="Beynon J.L."/>
            <person name="Chapman J."/>
            <person name="Damasceno C.M."/>
            <person name="Dorrance A.E."/>
            <person name="Dou D."/>
            <person name="Dickerman A.W."/>
            <person name="Dubchak I.L."/>
            <person name="Garbelotto M."/>
            <person name="Gijzen M."/>
            <person name="Gordon S.G."/>
            <person name="Govers F."/>
            <person name="Grunwald N.J."/>
            <person name="Huang W."/>
            <person name="Ivors K.L."/>
            <person name="Jones R.W."/>
            <person name="Kamoun S."/>
            <person name="Krampis K."/>
            <person name="Lamour K.H."/>
            <person name="Lee M.K."/>
            <person name="McDonald W.H."/>
            <person name="Medina M."/>
            <person name="Meijer H.J."/>
            <person name="Nordberg E.K."/>
            <person name="Maclean D.J."/>
            <person name="Ospina-Giraldo M.D."/>
            <person name="Morris P.F."/>
            <person name="Phuntumart V."/>
            <person name="Putnam N.H."/>
            <person name="Rash S."/>
            <person name="Rose J.K."/>
            <person name="Sakihama Y."/>
            <person name="Salamov A.A."/>
            <person name="Savidor A."/>
            <person name="Scheuring C.F."/>
            <person name="Smith B.M."/>
            <person name="Sobral B.W."/>
            <person name="Terry A."/>
            <person name="Torto-Alalibo T.A."/>
            <person name="Win J."/>
            <person name="Xu Z."/>
            <person name="Zhang H."/>
            <person name="Grigoriev I.V."/>
            <person name="Rokhsar D.S."/>
            <person name="Boore J.L."/>
        </authorList>
    </citation>
    <scope>NUCLEOTIDE SEQUENCE [LARGE SCALE GENOMIC DNA]</scope>
    <source>
        <strain evidence="1 2">P6497</strain>
    </source>
</reference>
<name>G5ADD9_PHYSP</name>
<evidence type="ECO:0000313" key="2">
    <source>
        <dbReference type="Proteomes" id="UP000002640"/>
    </source>
</evidence>
<dbReference type="GeneID" id="20648082"/>
<organism evidence="1 2">
    <name type="scientific">Phytophthora sojae (strain P6497)</name>
    <name type="common">Soybean stem and root rot agent</name>
    <name type="synonym">Phytophthora megasperma f. sp. glycines</name>
    <dbReference type="NCBI Taxonomy" id="1094619"/>
    <lineage>
        <taxon>Eukaryota</taxon>
        <taxon>Sar</taxon>
        <taxon>Stramenopiles</taxon>
        <taxon>Oomycota</taxon>
        <taxon>Peronosporomycetes</taxon>
        <taxon>Peronosporales</taxon>
        <taxon>Peronosporaceae</taxon>
        <taxon>Phytophthora</taxon>
    </lineage>
</organism>
<dbReference type="AlphaFoldDB" id="G5ADD9"/>
<dbReference type="InParanoid" id="G5ADD9"/>
<dbReference type="Proteomes" id="UP000002640">
    <property type="component" value="Unassembled WGS sequence"/>
</dbReference>
<evidence type="ECO:0000313" key="1">
    <source>
        <dbReference type="EMBL" id="EGZ06192.1"/>
    </source>
</evidence>
<sequence length="257" mass="28416">MASTESIEIEGITTFPVSPLYRYIIELKDDKFSGGFSKADFASPTSALPCASAADYVKCLQQAFDIELSESGDATRALTQAEDGSIRLKLTMIFRLLCSTWTMENVFDLKPGTIARINALETNVREQRELLEELQGGEGAATTELKAIRKDASSNVYWAKVDSKDCIVSEDTHRVVIYRTGVYLLAGDTKIAPESYHDTVRVMKNGARVEVYDFERQGRGCFAAIMRLSAGDSVTVQCECKVDDLIDLDLVCLNHPD</sequence>
<dbReference type="KEGG" id="psoj:PHYSODRAFT_341483"/>
<gene>
    <name evidence="1" type="ORF">PHYSODRAFT_341483</name>
</gene>
<accession>G5ADD9</accession>
<keyword evidence="2" id="KW-1185">Reference proteome</keyword>
<dbReference type="RefSeq" id="XP_009538089.1">
    <property type="nucleotide sequence ID" value="XM_009539794.1"/>
</dbReference>
<dbReference type="EMBL" id="JH159164">
    <property type="protein sequence ID" value="EGZ06192.1"/>
    <property type="molecule type" value="Genomic_DNA"/>
</dbReference>